<evidence type="ECO:0000313" key="9">
    <source>
        <dbReference type="Proteomes" id="UP000215896"/>
    </source>
</evidence>
<comment type="function">
    <text evidence="1">Alpha-L-fucosidase is responsible for hydrolyzing the alpha-1,6-linked fucose joined to the reducing-end N-acetylglucosamine of the carbohydrate moieties of glycoproteins.</text>
</comment>
<dbReference type="AlphaFoldDB" id="A0A255GLL0"/>
<evidence type="ECO:0000256" key="1">
    <source>
        <dbReference type="ARBA" id="ARBA00004071"/>
    </source>
</evidence>
<dbReference type="SUPFAM" id="SSF51445">
    <property type="entry name" value="(Trans)glycosidases"/>
    <property type="match status" value="1"/>
</dbReference>
<evidence type="ECO:0000256" key="3">
    <source>
        <dbReference type="ARBA" id="ARBA00012662"/>
    </source>
</evidence>
<dbReference type="GO" id="GO:0006004">
    <property type="term" value="P:fucose metabolic process"/>
    <property type="evidence" value="ECO:0007669"/>
    <property type="project" value="InterPro"/>
</dbReference>
<dbReference type="InterPro" id="IPR016286">
    <property type="entry name" value="FUC_metazoa-typ"/>
</dbReference>
<evidence type="ECO:0000256" key="2">
    <source>
        <dbReference type="ARBA" id="ARBA00007951"/>
    </source>
</evidence>
<dbReference type="InterPro" id="IPR057739">
    <property type="entry name" value="Glyco_hydro_29_N"/>
</dbReference>
<evidence type="ECO:0000259" key="7">
    <source>
        <dbReference type="Pfam" id="PF01120"/>
    </source>
</evidence>
<dbReference type="InterPro" id="IPR017853">
    <property type="entry name" value="GH"/>
</dbReference>
<evidence type="ECO:0000256" key="4">
    <source>
        <dbReference type="ARBA" id="ARBA00022729"/>
    </source>
</evidence>
<dbReference type="EC" id="3.2.1.51" evidence="3"/>
<comment type="similarity">
    <text evidence="2">Belongs to the glycosyl hydrolase 29 family.</text>
</comment>
<dbReference type="PIRSF" id="PIRSF001092">
    <property type="entry name" value="Alpha-L-fucosidase"/>
    <property type="match status" value="1"/>
</dbReference>
<dbReference type="Gene3D" id="3.20.20.80">
    <property type="entry name" value="Glycosidases"/>
    <property type="match status" value="1"/>
</dbReference>
<comment type="caution">
    <text evidence="8">The sequence shown here is derived from an EMBL/GenBank/DDBJ whole genome shotgun (WGS) entry which is preliminary data.</text>
</comment>
<dbReference type="Proteomes" id="UP000215896">
    <property type="component" value="Unassembled WGS sequence"/>
</dbReference>
<dbReference type="EMBL" id="NMVO01000002">
    <property type="protein sequence ID" value="OYO16728.1"/>
    <property type="molecule type" value="Genomic_DNA"/>
</dbReference>
<proteinExistence type="inferred from homology"/>
<evidence type="ECO:0000256" key="5">
    <source>
        <dbReference type="ARBA" id="ARBA00022801"/>
    </source>
</evidence>
<accession>A0A255GLL0</accession>
<protein>
    <recommendedName>
        <fullName evidence="3">alpha-L-fucosidase</fullName>
        <ecNumber evidence="3">3.2.1.51</ecNumber>
    </recommendedName>
</protein>
<keyword evidence="4" id="KW-0732">Signal</keyword>
<name>A0A255GLL0_9ACTN</name>
<dbReference type="GO" id="GO:0004560">
    <property type="term" value="F:alpha-L-fucosidase activity"/>
    <property type="evidence" value="ECO:0007669"/>
    <property type="project" value="InterPro"/>
</dbReference>
<gene>
    <name evidence="8" type="ORF">CGZ94_03605</name>
</gene>
<sequence>MLNFEHRTGPVIDPPVRYPDLTVPAWWRDAKLGFFVHWGIYSVPAWAYAGPDRPADNPYHWHRYAEWYANTVRFTDGPTAALHRHRYGTGTSYADLLDDWHAESFDATEFVDRLTRTGGRYLVPVTKHHDGCCLWGTGTTPFNTVRRGPRRDLIDELARAARAHRMRLGLYYSGALDWHVSDFPPIAGDAELFAFRRNDPEFAGYAAGQLRELIERFRPDILWNDIDWPDAGKDHGPDSLATLLTEYRNLVPDGVVNDRWGIPAHGHLTREYSHVPDTLPEPWEATRGIGLSFGLNTDEAPEHTLTGADLVRLLVDVVAKNGNLLLNVGPDATGELPAAQTRVLDELGVWMADNADAIHGTRPWRRFGDADDFRYTQRDGDLFVHLLHPAQGVISLPTDVPHPAHWLGAPGTAAMPAADGLLTVPTVLRDSPVAVAVCPGGAHAG</sequence>
<dbReference type="OrthoDB" id="5526311at2"/>
<dbReference type="Pfam" id="PF01120">
    <property type="entry name" value="Alpha_L_fucos"/>
    <property type="match status" value="1"/>
</dbReference>
<feature type="domain" description="Glycoside hydrolase family 29 N-terminal" evidence="7">
    <location>
        <begin position="23"/>
        <end position="355"/>
    </location>
</feature>
<organism evidence="8 9">
    <name type="scientific">Enemella evansiae</name>
    <dbReference type="NCBI Taxonomy" id="2016499"/>
    <lineage>
        <taxon>Bacteria</taxon>
        <taxon>Bacillati</taxon>
        <taxon>Actinomycetota</taxon>
        <taxon>Actinomycetes</taxon>
        <taxon>Propionibacteriales</taxon>
        <taxon>Propionibacteriaceae</taxon>
        <taxon>Enemella</taxon>
    </lineage>
</organism>
<dbReference type="PRINTS" id="PR00741">
    <property type="entry name" value="GLHYDRLASE29"/>
</dbReference>
<evidence type="ECO:0000313" key="8">
    <source>
        <dbReference type="EMBL" id="OYO16728.1"/>
    </source>
</evidence>
<keyword evidence="9" id="KW-1185">Reference proteome</keyword>
<reference evidence="8 9" key="1">
    <citation type="submission" date="2017-07" db="EMBL/GenBank/DDBJ databases">
        <title>Draft whole genome sequences of clinical Proprionibacteriaceae strains.</title>
        <authorList>
            <person name="Bernier A.-M."/>
            <person name="Bernard K."/>
            <person name="Domingo M.-C."/>
        </authorList>
    </citation>
    <scope>NUCLEOTIDE SEQUENCE [LARGE SCALE GENOMIC DNA]</scope>
    <source>
        <strain evidence="8 9">NML 030167</strain>
    </source>
</reference>
<dbReference type="GO" id="GO:0005764">
    <property type="term" value="C:lysosome"/>
    <property type="evidence" value="ECO:0007669"/>
    <property type="project" value="TreeGrafter"/>
</dbReference>
<keyword evidence="5" id="KW-0378">Hydrolase</keyword>
<dbReference type="InterPro" id="IPR000933">
    <property type="entry name" value="Glyco_hydro_29"/>
</dbReference>
<dbReference type="GO" id="GO:0016139">
    <property type="term" value="P:glycoside catabolic process"/>
    <property type="evidence" value="ECO:0007669"/>
    <property type="project" value="TreeGrafter"/>
</dbReference>
<dbReference type="PANTHER" id="PTHR10030:SF37">
    <property type="entry name" value="ALPHA-L-FUCOSIDASE-RELATED"/>
    <property type="match status" value="1"/>
</dbReference>
<dbReference type="SMART" id="SM00812">
    <property type="entry name" value="Alpha_L_fucos"/>
    <property type="match status" value="1"/>
</dbReference>
<keyword evidence="6" id="KW-0326">Glycosidase</keyword>
<dbReference type="PANTHER" id="PTHR10030">
    <property type="entry name" value="ALPHA-L-FUCOSIDASE"/>
    <property type="match status" value="1"/>
</dbReference>
<dbReference type="RefSeq" id="WP_094404766.1">
    <property type="nucleotide sequence ID" value="NZ_NMVO01000002.1"/>
</dbReference>
<evidence type="ECO:0000256" key="6">
    <source>
        <dbReference type="ARBA" id="ARBA00023295"/>
    </source>
</evidence>